<dbReference type="AlphaFoldDB" id="A0A5N5D2Y1"/>
<proteinExistence type="predicted"/>
<organism evidence="4 5">
    <name type="scientific">Lasiodiplodia theobromae</name>
    <dbReference type="NCBI Taxonomy" id="45133"/>
    <lineage>
        <taxon>Eukaryota</taxon>
        <taxon>Fungi</taxon>
        <taxon>Dikarya</taxon>
        <taxon>Ascomycota</taxon>
        <taxon>Pezizomycotina</taxon>
        <taxon>Dothideomycetes</taxon>
        <taxon>Dothideomycetes incertae sedis</taxon>
        <taxon>Botryosphaeriales</taxon>
        <taxon>Botryosphaeriaceae</taxon>
        <taxon>Lasiodiplodia</taxon>
    </lineage>
</organism>
<gene>
    <name evidence="4" type="primary">Diedel_1</name>
    <name evidence="4" type="ORF">DBV05_g9322</name>
</gene>
<sequence length="132" mass="13924">MQYTAIFAILATVAPFALADCCYNSGGICRDGTAGTPCCGYGGCNIFCCNCDGGCRAASLTGLAASTSPEISDAEAFSQANTDGTGNLTLAQYAQYMRVSEDDEAYVKWFNKFDKDGDGIITVDEVRSESKE</sequence>
<dbReference type="Proteomes" id="UP000325902">
    <property type="component" value="Unassembled WGS sequence"/>
</dbReference>
<feature type="signal peptide" evidence="2">
    <location>
        <begin position="1"/>
        <end position="19"/>
    </location>
</feature>
<keyword evidence="1" id="KW-0106">Calcium</keyword>
<name>A0A5N5D2Y1_9PEZI</name>
<dbReference type="PROSITE" id="PS50222">
    <property type="entry name" value="EF_HAND_2"/>
    <property type="match status" value="1"/>
</dbReference>
<accession>A0A5N5D2Y1</accession>
<evidence type="ECO:0000313" key="5">
    <source>
        <dbReference type="Proteomes" id="UP000325902"/>
    </source>
</evidence>
<evidence type="ECO:0000256" key="2">
    <source>
        <dbReference type="SAM" id="SignalP"/>
    </source>
</evidence>
<dbReference type="Pfam" id="PF13499">
    <property type="entry name" value="EF-hand_7"/>
    <property type="match status" value="1"/>
</dbReference>
<dbReference type="OrthoDB" id="3737830at2759"/>
<dbReference type="GO" id="GO:0005509">
    <property type="term" value="F:calcium ion binding"/>
    <property type="evidence" value="ECO:0007669"/>
    <property type="project" value="InterPro"/>
</dbReference>
<evidence type="ECO:0000256" key="1">
    <source>
        <dbReference type="ARBA" id="ARBA00022837"/>
    </source>
</evidence>
<dbReference type="Gene3D" id="3.30.70.2800">
    <property type="match status" value="1"/>
</dbReference>
<dbReference type="Gene3D" id="1.10.238.10">
    <property type="entry name" value="EF-hand"/>
    <property type="match status" value="1"/>
</dbReference>
<feature type="domain" description="EF-hand" evidence="3">
    <location>
        <begin position="101"/>
        <end position="127"/>
    </location>
</feature>
<dbReference type="InterPro" id="IPR002048">
    <property type="entry name" value="EF_hand_dom"/>
</dbReference>
<dbReference type="SUPFAM" id="SSF47473">
    <property type="entry name" value="EF-hand"/>
    <property type="match status" value="1"/>
</dbReference>
<evidence type="ECO:0000259" key="3">
    <source>
        <dbReference type="PROSITE" id="PS50222"/>
    </source>
</evidence>
<evidence type="ECO:0000313" key="4">
    <source>
        <dbReference type="EMBL" id="KAB2572029.1"/>
    </source>
</evidence>
<feature type="chain" id="PRO_5024817496" evidence="2">
    <location>
        <begin position="20"/>
        <end position="132"/>
    </location>
</feature>
<keyword evidence="5" id="KW-1185">Reference proteome</keyword>
<protein>
    <submittedName>
        <fullName evidence="4">Protein Diedel</fullName>
    </submittedName>
</protein>
<dbReference type="InterPro" id="IPR018247">
    <property type="entry name" value="EF_Hand_1_Ca_BS"/>
</dbReference>
<keyword evidence="2" id="KW-0732">Signal</keyword>
<dbReference type="PROSITE" id="PS00018">
    <property type="entry name" value="EF_HAND_1"/>
    <property type="match status" value="1"/>
</dbReference>
<comment type="caution">
    <text evidence="4">The sequence shown here is derived from an EMBL/GenBank/DDBJ whole genome shotgun (WGS) entry which is preliminary data.</text>
</comment>
<dbReference type="EMBL" id="VCHE01000087">
    <property type="protein sequence ID" value="KAB2572029.1"/>
    <property type="molecule type" value="Genomic_DNA"/>
</dbReference>
<dbReference type="InterPro" id="IPR011992">
    <property type="entry name" value="EF-hand-dom_pair"/>
</dbReference>
<reference evidence="4 5" key="1">
    <citation type="journal article" date="2019" name="Sci. Rep.">
        <title>A multi-omics analysis of the grapevine pathogen Lasiodiplodia theobromae reveals that temperature affects the expression of virulence- and pathogenicity-related genes.</title>
        <authorList>
            <person name="Felix C."/>
            <person name="Meneses R."/>
            <person name="Goncalves M.F.M."/>
            <person name="Tilleman L."/>
            <person name="Duarte A.S."/>
            <person name="Jorrin-Novo J.V."/>
            <person name="Van de Peer Y."/>
            <person name="Deforce D."/>
            <person name="Van Nieuwerburgh F."/>
            <person name="Esteves A.C."/>
            <person name="Alves A."/>
        </authorList>
    </citation>
    <scope>NUCLEOTIDE SEQUENCE [LARGE SCALE GENOMIC DNA]</scope>
    <source>
        <strain evidence="4 5">LA-SOL3</strain>
    </source>
</reference>